<evidence type="ECO:0000313" key="8">
    <source>
        <dbReference type="Proteomes" id="UP000034207"/>
    </source>
</evidence>
<dbReference type="Pfam" id="PF01676">
    <property type="entry name" value="Metalloenzyme"/>
    <property type="match status" value="1"/>
</dbReference>
<feature type="domain" description="Metalloenzyme" evidence="6">
    <location>
        <begin position="135"/>
        <end position="321"/>
    </location>
</feature>
<evidence type="ECO:0000256" key="2">
    <source>
        <dbReference type="ARBA" id="ARBA00002315"/>
    </source>
</evidence>
<proteinExistence type="inferred from homology"/>
<dbReference type="GO" id="GO:0006096">
    <property type="term" value="P:glycolytic process"/>
    <property type="evidence" value="ECO:0007669"/>
    <property type="project" value="UniProtKB-KW"/>
</dbReference>
<dbReference type="InterPro" id="IPR017850">
    <property type="entry name" value="Alkaline_phosphatase_core_sf"/>
</dbReference>
<sequence length="334" mass="37217">MGINAPLDKGDLAFRVDFGTVDENLKVIDPRAGNIQDIKDFVQVIGRRKIDNLDFKVYPGLAHRGVLIIKGANLSHRIHSHSTVISDTDPHKALPHKKNVKVLVPQPLESSLAALTTAKALWKYQQEVHQFLKDHPLNKKRMAQGLLPVNYLLTRGCGSYFKVDDFKTRYGLKAACVAGAPLYKGIASFLGMDVIKVKGATGLYNSNYKAKVKAAKKALKKYDFVYLHFKATDTAAEELGDYNLKKKLIERIDKEMGSVRKLRGVITFVSGDHTTACEVKDHVEDPVPFLLYDGGKNRDGIADFGETSCRFGSFKELRGKEIFAQILKRSGRVN</sequence>
<dbReference type="GO" id="GO:0004619">
    <property type="term" value="F:phosphoglycerate mutase activity"/>
    <property type="evidence" value="ECO:0007669"/>
    <property type="project" value="UniProtKB-EC"/>
</dbReference>
<dbReference type="SUPFAM" id="SSF53649">
    <property type="entry name" value="Alkaline phosphatase-like"/>
    <property type="match status" value="1"/>
</dbReference>
<protein>
    <submittedName>
        <fullName evidence="7">Putative 2,3-bisphosphoglycerate-independent phosphoglycerate mutase 1</fullName>
    </submittedName>
</protein>
<comment type="similarity">
    <text evidence="4">Belongs to the BPG-independent phosphoglycerate mutase family. A-PGAM subfamily.</text>
</comment>
<evidence type="ECO:0000256" key="5">
    <source>
        <dbReference type="ARBA" id="ARBA00023152"/>
    </source>
</evidence>
<evidence type="ECO:0000256" key="3">
    <source>
        <dbReference type="ARBA" id="ARBA00004921"/>
    </source>
</evidence>
<dbReference type="GO" id="GO:0046872">
    <property type="term" value="F:metal ion binding"/>
    <property type="evidence" value="ECO:0007669"/>
    <property type="project" value="InterPro"/>
</dbReference>
<dbReference type="EMBL" id="LBVV01000030">
    <property type="protein sequence ID" value="KKQ93001.1"/>
    <property type="molecule type" value="Genomic_DNA"/>
</dbReference>
<dbReference type="AlphaFoldDB" id="A0A0G0PUJ6"/>
<dbReference type="InterPro" id="IPR042253">
    <property type="entry name" value="Pglycerate_mutase_ApgM_sf"/>
</dbReference>
<comment type="catalytic activity">
    <reaction evidence="1">
        <text>(2R)-2-phosphoglycerate = (2R)-3-phosphoglycerate</text>
        <dbReference type="Rhea" id="RHEA:15901"/>
        <dbReference type="ChEBI" id="CHEBI:58272"/>
        <dbReference type="ChEBI" id="CHEBI:58289"/>
        <dbReference type="EC" id="5.4.2.12"/>
    </reaction>
</comment>
<dbReference type="InterPro" id="IPR006124">
    <property type="entry name" value="Metalloenzyme"/>
</dbReference>
<gene>
    <name evidence="7" type="ORF">UT18_C0030G0011</name>
</gene>
<evidence type="ECO:0000313" key="7">
    <source>
        <dbReference type="EMBL" id="KKQ93001.1"/>
    </source>
</evidence>
<comment type="function">
    <text evidence="2">Catalyzes the interconversion of 2-phosphoglycerate and 3-phosphoglycerate.</text>
</comment>
<dbReference type="Proteomes" id="UP000034207">
    <property type="component" value="Unassembled WGS sequence"/>
</dbReference>
<evidence type="ECO:0000256" key="4">
    <source>
        <dbReference type="ARBA" id="ARBA00005524"/>
    </source>
</evidence>
<dbReference type="InterPro" id="IPR004456">
    <property type="entry name" value="Pglycerate_mutase_ApgM"/>
</dbReference>
<dbReference type="PANTHER" id="PTHR31209:SF0">
    <property type="entry name" value="METALLOENZYME DOMAIN-CONTAINING PROTEIN"/>
    <property type="match status" value="1"/>
</dbReference>
<comment type="caution">
    <text evidence="7">The sequence shown here is derived from an EMBL/GenBank/DDBJ whole genome shotgun (WGS) entry which is preliminary data.</text>
</comment>
<dbReference type="PANTHER" id="PTHR31209">
    <property type="entry name" value="COFACTOR-INDEPENDENT PHOSPHOGLYCERATE MUTASE"/>
    <property type="match status" value="1"/>
</dbReference>
<dbReference type="STRING" id="1618345.UT18_C0030G0011"/>
<evidence type="ECO:0000259" key="6">
    <source>
        <dbReference type="Pfam" id="PF01676"/>
    </source>
</evidence>
<dbReference type="Gene3D" id="3.40.720.10">
    <property type="entry name" value="Alkaline Phosphatase, subunit A"/>
    <property type="match status" value="1"/>
</dbReference>
<reference evidence="7 8" key="1">
    <citation type="journal article" date="2015" name="Nature">
        <title>rRNA introns, odd ribosomes, and small enigmatic genomes across a large radiation of phyla.</title>
        <authorList>
            <person name="Brown C.T."/>
            <person name="Hug L.A."/>
            <person name="Thomas B.C."/>
            <person name="Sharon I."/>
            <person name="Castelle C.J."/>
            <person name="Singh A."/>
            <person name="Wilkins M.J."/>
            <person name="Williams K.H."/>
            <person name="Banfield J.F."/>
        </authorList>
    </citation>
    <scope>NUCLEOTIDE SEQUENCE [LARGE SCALE GENOMIC DNA]</scope>
</reference>
<dbReference type="Gene3D" id="3.30.70.2130">
    <property type="entry name" value="Metalloenzyme domain"/>
    <property type="match status" value="1"/>
</dbReference>
<evidence type="ECO:0000256" key="1">
    <source>
        <dbReference type="ARBA" id="ARBA00000370"/>
    </source>
</evidence>
<comment type="pathway">
    <text evidence="3">Carbohydrate degradation.</text>
</comment>
<accession>A0A0G0PUJ6</accession>
<organism evidence="7 8">
    <name type="scientific">candidate division CPR2 bacterium GW2011_GWC2_39_10</name>
    <dbReference type="NCBI Taxonomy" id="1618345"/>
    <lineage>
        <taxon>Bacteria</taxon>
        <taxon>Bacteria division CPR2</taxon>
    </lineage>
</organism>
<name>A0A0G0PUJ6_UNCC2</name>
<keyword evidence="5" id="KW-0324">Glycolysis</keyword>